<name>A0A0F9UDC1_9ZZZZ</name>
<gene>
    <name evidence="1" type="ORF">LCGC14_0235100</name>
</gene>
<reference evidence="1" key="1">
    <citation type="journal article" date="2015" name="Nature">
        <title>Complex archaea that bridge the gap between prokaryotes and eukaryotes.</title>
        <authorList>
            <person name="Spang A."/>
            <person name="Saw J.H."/>
            <person name="Jorgensen S.L."/>
            <person name="Zaremba-Niedzwiedzka K."/>
            <person name="Martijn J."/>
            <person name="Lind A.E."/>
            <person name="van Eijk R."/>
            <person name="Schleper C."/>
            <person name="Guy L."/>
            <person name="Ettema T.J."/>
        </authorList>
    </citation>
    <scope>NUCLEOTIDE SEQUENCE</scope>
</reference>
<accession>A0A0F9UDC1</accession>
<proteinExistence type="predicted"/>
<evidence type="ECO:0000313" key="1">
    <source>
        <dbReference type="EMBL" id="KKN89664.1"/>
    </source>
</evidence>
<protein>
    <submittedName>
        <fullName evidence="1">Uncharacterized protein</fullName>
    </submittedName>
</protein>
<dbReference type="EMBL" id="LAZR01000116">
    <property type="protein sequence ID" value="KKN89664.1"/>
    <property type="molecule type" value="Genomic_DNA"/>
</dbReference>
<dbReference type="AlphaFoldDB" id="A0A0F9UDC1"/>
<comment type="caution">
    <text evidence="1">The sequence shown here is derived from an EMBL/GenBank/DDBJ whole genome shotgun (WGS) entry which is preliminary data.</text>
</comment>
<organism evidence="1">
    <name type="scientific">marine sediment metagenome</name>
    <dbReference type="NCBI Taxonomy" id="412755"/>
    <lineage>
        <taxon>unclassified sequences</taxon>
        <taxon>metagenomes</taxon>
        <taxon>ecological metagenomes</taxon>
    </lineage>
</organism>
<sequence>MGHYTGELTAVYDNGIPIGFKNSSFMDALDNQPTKHTGPECGKRFEAFVIEEECPTMKRID</sequence>